<evidence type="ECO:0000256" key="6">
    <source>
        <dbReference type="ARBA" id="ARBA00023136"/>
    </source>
</evidence>
<dbReference type="GO" id="GO:0005886">
    <property type="term" value="C:plasma membrane"/>
    <property type="evidence" value="ECO:0007669"/>
    <property type="project" value="UniProtKB-SubCell"/>
</dbReference>
<keyword evidence="4 7" id="KW-0812">Transmembrane</keyword>
<feature type="transmembrane region" description="Helical" evidence="7">
    <location>
        <begin position="189"/>
        <end position="209"/>
    </location>
</feature>
<feature type="transmembrane region" description="Helical" evidence="7">
    <location>
        <begin position="133"/>
        <end position="155"/>
    </location>
</feature>
<dbReference type="InterPro" id="IPR000515">
    <property type="entry name" value="MetI-like"/>
</dbReference>
<dbReference type="AlphaFoldDB" id="A0A285V5V3"/>
<proteinExistence type="inferred from homology"/>
<protein>
    <submittedName>
        <fullName evidence="9">NitT/TauT family transport system permease protein</fullName>
    </submittedName>
</protein>
<dbReference type="InterPro" id="IPR035906">
    <property type="entry name" value="MetI-like_sf"/>
</dbReference>
<keyword evidence="3" id="KW-1003">Cell membrane</keyword>
<dbReference type="PANTHER" id="PTHR30151">
    <property type="entry name" value="ALKANE SULFONATE ABC TRANSPORTER-RELATED, MEMBRANE SUBUNIT"/>
    <property type="match status" value="1"/>
</dbReference>
<evidence type="ECO:0000313" key="10">
    <source>
        <dbReference type="Proteomes" id="UP000219435"/>
    </source>
</evidence>
<name>A0A285V5V3_9ACTN</name>
<accession>A0A285V5V3</accession>
<evidence type="ECO:0000313" key="9">
    <source>
        <dbReference type="EMBL" id="SOC49495.1"/>
    </source>
</evidence>
<dbReference type="PROSITE" id="PS50928">
    <property type="entry name" value="ABC_TM1"/>
    <property type="match status" value="1"/>
</dbReference>
<gene>
    <name evidence="9" type="ORF">SAMN05660748_2222</name>
</gene>
<evidence type="ECO:0000256" key="7">
    <source>
        <dbReference type="RuleBase" id="RU363032"/>
    </source>
</evidence>
<dbReference type="OrthoDB" id="9796361at2"/>
<keyword evidence="6 7" id="KW-0472">Membrane</keyword>
<keyword evidence="5 7" id="KW-1133">Transmembrane helix</keyword>
<feature type="transmembrane region" description="Helical" evidence="7">
    <location>
        <begin position="105"/>
        <end position="127"/>
    </location>
</feature>
<evidence type="ECO:0000256" key="2">
    <source>
        <dbReference type="ARBA" id="ARBA00022448"/>
    </source>
</evidence>
<sequence length="261" mass="28190">MSGPATDVHTVRARSDAVYVAGLIVVPILLWEVAVRAGILQSSLAPAPSAVVTAIRGLFEDGLLYDLRVTATYVIVAFLLALITGTVLGVVLAQSERVAQVVRGFLTFLLSIPKSLFLPLFILILGIGALQKIAFGVFSAFAVIVVATMVGISTVDQNLLQMARSQGASRAQMFVKVHLRSMAPTLLEAARIAMILNITGVLIAEMYVSREGLGFLISSYGQTFQVERLLGVIAITSLIGILFNEFLRWCDKRQNRWRGGV</sequence>
<dbReference type="PANTHER" id="PTHR30151:SF0">
    <property type="entry name" value="ABC TRANSPORTER PERMEASE PROTEIN MJ0413-RELATED"/>
    <property type="match status" value="1"/>
</dbReference>
<feature type="domain" description="ABC transmembrane type-1" evidence="8">
    <location>
        <begin position="67"/>
        <end position="248"/>
    </location>
</feature>
<evidence type="ECO:0000256" key="1">
    <source>
        <dbReference type="ARBA" id="ARBA00004651"/>
    </source>
</evidence>
<dbReference type="Proteomes" id="UP000219435">
    <property type="component" value="Unassembled WGS sequence"/>
</dbReference>
<comment type="subcellular location">
    <subcellularLocation>
        <location evidence="1 7">Cell membrane</location>
        <topology evidence="1 7">Multi-pass membrane protein</topology>
    </subcellularLocation>
</comment>
<dbReference type="SUPFAM" id="SSF161098">
    <property type="entry name" value="MetI-like"/>
    <property type="match status" value="1"/>
</dbReference>
<dbReference type="GO" id="GO:0055085">
    <property type="term" value="P:transmembrane transport"/>
    <property type="evidence" value="ECO:0007669"/>
    <property type="project" value="InterPro"/>
</dbReference>
<feature type="transmembrane region" description="Helical" evidence="7">
    <location>
        <begin position="17"/>
        <end position="35"/>
    </location>
</feature>
<dbReference type="Gene3D" id="1.10.3720.10">
    <property type="entry name" value="MetI-like"/>
    <property type="match status" value="1"/>
</dbReference>
<evidence type="ECO:0000259" key="8">
    <source>
        <dbReference type="PROSITE" id="PS50928"/>
    </source>
</evidence>
<comment type="similarity">
    <text evidence="7">Belongs to the binding-protein-dependent transport system permease family.</text>
</comment>
<dbReference type="Pfam" id="PF00528">
    <property type="entry name" value="BPD_transp_1"/>
    <property type="match status" value="1"/>
</dbReference>
<organism evidence="9 10">
    <name type="scientific">Blastococcus aggregatus</name>
    <dbReference type="NCBI Taxonomy" id="38502"/>
    <lineage>
        <taxon>Bacteria</taxon>
        <taxon>Bacillati</taxon>
        <taxon>Actinomycetota</taxon>
        <taxon>Actinomycetes</taxon>
        <taxon>Geodermatophilales</taxon>
        <taxon>Geodermatophilaceae</taxon>
        <taxon>Blastococcus</taxon>
    </lineage>
</organism>
<evidence type="ECO:0000256" key="4">
    <source>
        <dbReference type="ARBA" id="ARBA00022692"/>
    </source>
</evidence>
<dbReference type="EMBL" id="OBQI01000003">
    <property type="protein sequence ID" value="SOC49495.1"/>
    <property type="molecule type" value="Genomic_DNA"/>
</dbReference>
<keyword evidence="10" id="KW-1185">Reference proteome</keyword>
<dbReference type="CDD" id="cd06261">
    <property type="entry name" value="TM_PBP2"/>
    <property type="match status" value="1"/>
</dbReference>
<keyword evidence="2 7" id="KW-0813">Transport</keyword>
<reference evidence="10" key="1">
    <citation type="submission" date="2017-08" db="EMBL/GenBank/DDBJ databases">
        <authorList>
            <person name="Varghese N."/>
            <person name="Submissions S."/>
        </authorList>
    </citation>
    <scope>NUCLEOTIDE SEQUENCE [LARGE SCALE GENOMIC DNA]</scope>
    <source>
        <strain evidence="10">DSM 4725</strain>
    </source>
</reference>
<evidence type="ECO:0000256" key="3">
    <source>
        <dbReference type="ARBA" id="ARBA00022475"/>
    </source>
</evidence>
<evidence type="ECO:0000256" key="5">
    <source>
        <dbReference type="ARBA" id="ARBA00022989"/>
    </source>
</evidence>
<feature type="transmembrane region" description="Helical" evidence="7">
    <location>
        <begin position="71"/>
        <end position="93"/>
    </location>
</feature>
<feature type="transmembrane region" description="Helical" evidence="7">
    <location>
        <begin position="229"/>
        <end position="247"/>
    </location>
</feature>